<accession>A0A931AJM0</accession>
<keyword evidence="1" id="KW-1133">Transmembrane helix</keyword>
<reference evidence="2" key="1">
    <citation type="submission" date="2020-11" db="EMBL/GenBank/DDBJ databases">
        <title>Whole-genome analyses of Nonomuraea sp. K274.</title>
        <authorList>
            <person name="Veyisoglu A."/>
        </authorList>
    </citation>
    <scope>NUCLEOTIDE SEQUENCE</scope>
    <source>
        <strain evidence="2">K274</strain>
    </source>
</reference>
<feature type="transmembrane region" description="Helical" evidence="1">
    <location>
        <begin position="59"/>
        <end position="78"/>
    </location>
</feature>
<keyword evidence="3" id="KW-1185">Reference proteome</keyword>
<name>A0A931AJM0_9ACTN</name>
<feature type="transmembrane region" description="Helical" evidence="1">
    <location>
        <begin position="90"/>
        <end position="113"/>
    </location>
</feature>
<evidence type="ECO:0000313" key="3">
    <source>
        <dbReference type="Proteomes" id="UP000605361"/>
    </source>
</evidence>
<evidence type="ECO:0000313" key="2">
    <source>
        <dbReference type="EMBL" id="MBF8191380.1"/>
    </source>
</evidence>
<keyword evidence="1" id="KW-0812">Transmembrane</keyword>
<sequence length="118" mass="11795">MARFKTMRAIGLAAATLVVFVVVMAMGGALQAGLAPWPGIAVAVLAIAAFAVPRERRSLIVAALLAASGIVGVVYALIRTDFLAAASFPGPIFGIILGVPIIGLAVAEAAGAVRGRTA</sequence>
<organism evidence="2 3">
    <name type="scientific">Nonomuraea cypriaca</name>
    <dbReference type="NCBI Taxonomy" id="1187855"/>
    <lineage>
        <taxon>Bacteria</taxon>
        <taxon>Bacillati</taxon>
        <taxon>Actinomycetota</taxon>
        <taxon>Actinomycetes</taxon>
        <taxon>Streptosporangiales</taxon>
        <taxon>Streptosporangiaceae</taxon>
        <taxon>Nonomuraea</taxon>
    </lineage>
</organism>
<dbReference type="AlphaFoldDB" id="A0A931AJM0"/>
<proteinExistence type="predicted"/>
<gene>
    <name evidence="2" type="ORF">ITP53_37910</name>
</gene>
<comment type="caution">
    <text evidence="2">The sequence shown here is derived from an EMBL/GenBank/DDBJ whole genome shotgun (WGS) entry which is preliminary data.</text>
</comment>
<dbReference type="EMBL" id="JADOGI010000158">
    <property type="protein sequence ID" value="MBF8191380.1"/>
    <property type="molecule type" value="Genomic_DNA"/>
</dbReference>
<dbReference type="RefSeq" id="WP_195900288.1">
    <property type="nucleotide sequence ID" value="NZ_JADOGI010000158.1"/>
</dbReference>
<feature type="transmembrane region" description="Helical" evidence="1">
    <location>
        <begin position="35"/>
        <end position="52"/>
    </location>
</feature>
<dbReference type="Proteomes" id="UP000605361">
    <property type="component" value="Unassembled WGS sequence"/>
</dbReference>
<keyword evidence="1" id="KW-0472">Membrane</keyword>
<evidence type="ECO:0000256" key="1">
    <source>
        <dbReference type="SAM" id="Phobius"/>
    </source>
</evidence>
<protein>
    <submittedName>
        <fullName evidence="2">Uncharacterized protein</fullName>
    </submittedName>
</protein>